<dbReference type="STRING" id="650164.K5VW62"/>
<keyword evidence="2" id="KW-1185">Reference proteome</keyword>
<dbReference type="KEGG" id="pco:PHACADRAFT_200739"/>
<dbReference type="HOGENOM" id="CLU_1896946_0_0_1"/>
<dbReference type="EMBL" id="JH930478">
    <property type="protein sequence ID" value="EKM50809.1"/>
    <property type="molecule type" value="Genomic_DNA"/>
</dbReference>
<dbReference type="Gene3D" id="3.50.50.60">
    <property type="entry name" value="FAD/NAD(P)-binding domain"/>
    <property type="match status" value="1"/>
</dbReference>
<protein>
    <submittedName>
        <fullName evidence="1">Uncharacterized protein</fullName>
    </submittedName>
</protein>
<name>K5VW62_PHACS</name>
<dbReference type="OrthoDB" id="2790434at2759"/>
<dbReference type="InterPro" id="IPR036188">
    <property type="entry name" value="FAD/NAD-bd_sf"/>
</dbReference>
<dbReference type="SUPFAM" id="SSF51905">
    <property type="entry name" value="FAD/NAD(P)-binding domain"/>
    <property type="match status" value="1"/>
</dbReference>
<reference evidence="1 2" key="1">
    <citation type="journal article" date="2012" name="BMC Genomics">
        <title>Comparative genomics of the white-rot fungi, Phanerochaete carnosa and P. chrysosporium, to elucidate the genetic basis of the distinct wood types they colonize.</title>
        <authorList>
            <person name="Suzuki H."/>
            <person name="MacDonald J."/>
            <person name="Syed K."/>
            <person name="Salamov A."/>
            <person name="Hori C."/>
            <person name="Aerts A."/>
            <person name="Henrissat B."/>
            <person name="Wiebenga A."/>
            <person name="vanKuyk P.A."/>
            <person name="Barry K."/>
            <person name="Lindquist E."/>
            <person name="LaButti K."/>
            <person name="Lapidus A."/>
            <person name="Lucas S."/>
            <person name="Coutinho P."/>
            <person name="Gong Y."/>
            <person name="Samejima M."/>
            <person name="Mahadevan R."/>
            <person name="Abou-Zaid M."/>
            <person name="de Vries R.P."/>
            <person name="Igarashi K."/>
            <person name="Yadav J.S."/>
            <person name="Grigoriev I.V."/>
            <person name="Master E.R."/>
        </authorList>
    </citation>
    <scope>NUCLEOTIDE SEQUENCE [LARGE SCALE GENOMIC DNA]</scope>
    <source>
        <strain evidence="1 2">HHB-10118-sp</strain>
    </source>
</reference>
<sequence length="134" mass="14311">MAAAWPTHSPSAAASTTSVRPSLPLAIFCSYSEPRKAHARATVICAGQQIVDGKIKVEFGSEVTRITATGVVFADGRALPADIVIVATEFDDTSAPICKLIGEDDGAKVPRIWGLNKEREPRGVWHEIEGLPNM</sequence>
<accession>K5VW62</accession>
<organism evidence="1 2">
    <name type="scientific">Phanerochaete carnosa (strain HHB-10118-sp)</name>
    <name type="common">White-rot fungus</name>
    <name type="synonym">Peniophora carnosa</name>
    <dbReference type="NCBI Taxonomy" id="650164"/>
    <lineage>
        <taxon>Eukaryota</taxon>
        <taxon>Fungi</taxon>
        <taxon>Dikarya</taxon>
        <taxon>Basidiomycota</taxon>
        <taxon>Agaricomycotina</taxon>
        <taxon>Agaricomycetes</taxon>
        <taxon>Polyporales</taxon>
        <taxon>Phanerochaetaceae</taxon>
        <taxon>Phanerochaete</taxon>
    </lineage>
</organism>
<dbReference type="RefSeq" id="XP_007401069.1">
    <property type="nucleotide sequence ID" value="XM_007401007.1"/>
</dbReference>
<evidence type="ECO:0000313" key="2">
    <source>
        <dbReference type="Proteomes" id="UP000008370"/>
    </source>
</evidence>
<evidence type="ECO:0000313" key="1">
    <source>
        <dbReference type="EMBL" id="EKM50809.1"/>
    </source>
</evidence>
<gene>
    <name evidence="1" type="ORF">PHACADRAFT_200739</name>
</gene>
<dbReference type="GeneID" id="18911531"/>
<dbReference type="InParanoid" id="K5VW62"/>
<dbReference type="AlphaFoldDB" id="K5VW62"/>
<proteinExistence type="predicted"/>
<dbReference type="Proteomes" id="UP000008370">
    <property type="component" value="Unassembled WGS sequence"/>
</dbReference>